<gene>
    <name evidence="2" type="ORF">SAMN05444342_2160</name>
    <name evidence="1" type="ORF">ZOD2009_18654</name>
</gene>
<dbReference type="Proteomes" id="UP000184203">
    <property type="component" value="Unassembled WGS sequence"/>
</dbReference>
<reference evidence="4" key="2">
    <citation type="submission" date="2016-11" db="EMBL/GenBank/DDBJ databases">
        <authorList>
            <person name="Varghese N."/>
            <person name="Submissions S."/>
        </authorList>
    </citation>
    <scope>NUCLEOTIDE SEQUENCE [LARGE SCALE GENOMIC DNA]</scope>
    <source>
        <strain evidence="4">DX253</strain>
    </source>
</reference>
<evidence type="ECO:0000313" key="2">
    <source>
        <dbReference type="EMBL" id="SHK78139.1"/>
    </source>
</evidence>
<dbReference type="Proteomes" id="UP000003751">
    <property type="component" value="Unassembled WGS sequence"/>
</dbReference>
<dbReference type="AlphaFoldDB" id="E7QY41"/>
<sequence>MSNNEPSSEKRIATEQPCLHLNGVAPDDLNAEVHLGIHDLFDEHYLPLRSISVERRRKRLPNAGIRRFRY</sequence>
<name>E7QY41_HALPU</name>
<organism evidence="1 3">
    <name type="scientific">Haladaptatus paucihalophilus DX253</name>
    <dbReference type="NCBI Taxonomy" id="797209"/>
    <lineage>
        <taxon>Archaea</taxon>
        <taxon>Methanobacteriati</taxon>
        <taxon>Methanobacteriota</taxon>
        <taxon>Stenosarchaea group</taxon>
        <taxon>Halobacteria</taxon>
        <taxon>Halobacteriales</taxon>
        <taxon>Haladaptataceae</taxon>
        <taxon>Haladaptatus</taxon>
    </lineage>
</organism>
<dbReference type="RefSeq" id="WP_007982399.1">
    <property type="nucleotide sequence ID" value="NZ_AEMG01000025.1"/>
</dbReference>
<dbReference type="EMBL" id="AEMG01000025">
    <property type="protein sequence ID" value="EFW90507.1"/>
    <property type="molecule type" value="Genomic_DNA"/>
</dbReference>
<evidence type="ECO:0000313" key="1">
    <source>
        <dbReference type="EMBL" id="EFW90507.1"/>
    </source>
</evidence>
<protein>
    <submittedName>
        <fullName evidence="1">Uncharacterized protein</fullName>
    </submittedName>
</protein>
<keyword evidence="4" id="KW-1185">Reference proteome</keyword>
<proteinExistence type="predicted"/>
<evidence type="ECO:0000313" key="4">
    <source>
        <dbReference type="Proteomes" id="UP000184203"/>
    </source>
</evidence>
<evidence type="ECO:0000313" key="3">
    <source>
        <dbReference type="Proteomes" id="UP000003751"/>
    </source>
</evidence>
<dbReference type="PATRIC" id="fig|797209.4.peg.3657"/>
<dbReference type="OrthoDB" id="249669at2157"/>
<reference evidence="1 3" key="1">
    <citation type="journal article" date="2014" name="ISME J.">
        <title>Trehalose/2-sulfotrehalose biosynthesis and glycine-betaine uptake are widely spread mechanisms for osmoadaptation in the Halobacteriales.</title>
        <authorList>
            <person name="Youssef N.H."/>
            <person name="Savage-Ashlock K.N."/>
            <person name="McCully A.L."/>
            <person name="Luedtke B."/>
            <person name="Shaw E.I."/>
            <person name="Hoff W.D."/>
            <person name="Elshahed M.S."/>
        </authorList>
    </citation>
    <scope>NUCLEOTIDE SEQUENCE [LARGE SCALE GENOMIC DNA]</scope>
    <source>
        <strain evidence="1 3">DX253</strain>
    </source>
</reference>
<reference evidence="2" key="3">
    <citation type="submission" date="2016-11" db="EMBL/GenBank/DDBJ databases">
        <authorList>
            <person name="Jaros S."/>
            <person name="Januszkiewicz K."/>
            <person name="Wedrychowicz H."/>
        </authorList>
    </citation>
    <scope>NUCLEOTIDE SEQUENCE [LARGE SCALE GENOMIC DNA]</scope>
    <source>
        <strain evidence="2">DX253</strain>
    </source>
</reference>
<dbReference type="STRING" id="797209.GCA_000376445_02837"/>
<dbReference type="EMBL" id="FRAN01000003">
    <property type="protein sequence ID" value="SHK78139.1"/>
    <property type="molecule type" value="Genomic_DNA"/>
</dbReference>
<accession>E7QY41</accession>